<name>M5BME2_THACB</name>
<evidence type="ECO:0000259" key="1">
    <source>
        <dbReference type="Pfam" id="PF01968"/>
    </source>
</evidence>
<sequence length="463" mass="50965">MIKIVARGMSATADAYLTPILYQYLDGFFSGFDEQLKNGGVGKPRVEFMASDGGLLDLDNFSGLKSILSGPAGGVVGYALTSWDENERTPIIGLDVGGTSTDVSRFDGRYETVYETTTAGVTIQSPQKGGPLAVTDANLMLGRLIPDLFPKIFGKSENEPLDMEASKSAFEKVAQEVRSSSDKNYTLDEVIYGFIKVANETMCRPIRAITEARGYSTGSHILASFGGAGGQHACDIARLLGIHRILIHRHSSILSAYGLALADRAYERQEPSSENWSEESKPRLLARLDVLTEEVKSSLEKQGFKGDRVRVERLLNMRFDGTDTALMVLEPEDGSHDFEGTFKRMYKQEFGFILETKKIIIDDIKVRGIGKTFDTLGPSVFEEMKTLKTKAVNAQATQDRTHSVYFEGTGRIDTPVFLLEKLETGDVVSGPAMIIDNTQTIVLDPHSKTTVTRNHLFISLEDE</sequence>
<feature type="domain" description="Hydantoinase A/oxoprolinase" evidence="1">
    <location>
        <begin position="127"/>
        <end position="267"/>
    </location>
</feature>
<dbReference type="PANTHER" id="PTHR11365">
    <property type="entry name" value="5-OXOPROLINASE RELATED"/>
    <property type="match status" value="1"/>
</dbReference>
<evidence type="ECO:0000313" key="4">
    <source>
        <dbReference type="Proteomes" id="UP000012065"/>
    </source>
</evidence>
<feature type="domain" description="Acetophenone carboxylase-like C-terminal" evidence="2">
    <location>
        <begin position="287"/>
        <end position="457"/>
    </location>
</feature>
<dbReference type="Proteomes" id="UP000012065">
    <property type="component" value="Unassembled WGS sequence"/>
</dbReference>
<comment type="caution">
    <text evidence="3">The sequence shown here is derived from an EMBL/GenBank/DDBJ whole genome shotgun (WGS) entry which is preliminary data.</text>
</comment>
<dbReference type="PANTHER" id="PTHR11365:SF2">
    <property type="entry name" value="5-OXOPROLINASE"/>
    <property type="match status" value="1"/>
</dbReference>
<proteinExistence type="predicted"/>
<organism evidence="3 4">
    <name type="scientific">Thanatephorus cucumeris (strain AG1-IB / isolate 7/3/14)</name>
    <name type="common">Lettuce bottom rot fungus</name>
    <name type="synonym">Rhizoctonia solani</name>
    <dbReference type="NCBI Taxonomy" id="1108050"/>
    <lineage>
        <taxon>Eukaryota</taxon>
        <taxon>Fungi</taxon>
        <taxon>Dikarya</taxon>
        <taxon>Basidiomycota</taxon>
        <taxon>Agaricomycotina</taxon>
        <taxon>Agaricomycetes</taxon>
        <taxon>Cantharellales</taxon>
        <taxon>Ceratobasidiaceae</taxon>
        <taxon>Rhizoctonia</taxon>
        <taxon>Rhizoctonia solani AG-1</taxon>
    </lineage>
</organism>
<evidence type="ECO:0000313" key="3">
    <source>
        <dbReference type="EMBL" id="CCO28703.1"/>
    </source>
</evidence>
<accession>M5BME2</accession>
<dbReference type="EC" id="3.5.2.9" evidence="3"/>
<reference evidence="3 4" key="1">
    <citation type="journal article" date="2013" name="J. Biotechnol.">
        <title>Establishment and interpretation of the genome sequence of the phytopathogenic fungus Rhizoctonia solani AG1-IB isolate 7/3/14.</title>
        <authorList>
            <person name="Wibberg D.W."/>
            <person name="Jelonek L.J."/>
            <person name="Rupp O.R."/>
            <person name="Hennig M.H."/>
            <person name="Eikmeyer F.E."/>
            <person name="Goesmann A.G."/>
            <person name="Hartmann A.H."/>
            <person name="Borriss R.B."/>
            <person name="Grosch R.G."/>
            <person name="Puehler A.P."/>
            <person name="Schlueter A.S."/>
        </authorList>
    </citation>
    <scope>NUCLEOTIDE SEQUENCE [LARGE SCALE GENOMIC DNA]</scope>
    <source>
        <strain evidence="4">AG1-IB / isolate 7/3/14</strain>
    </source>
</reference>
<dbReference type="Pfam" id="PF19278">
    <property type="entry name" value="Hydant_A_C"/>
    <property type="match status" value="1"/>
</dbReference>
<dbReference type="InterPro" id="IPR002821">
    <property type="entry name" value="Hydantoinase_A"/>
</dbReference>
<dbReference type="EMBL" id="CAOJ01003680">
    <property type="protein sequence ID" value="CCO28703.1"/>
    <property type="molecule type" value="Genomic_DNA"/>
</dbReference>
<dbReference type="InterPro" id="IPR045079">
    <property type="entry name" value="Oxoprolinase-like"/>
</dbReference>
<dbReference type="InterPro" id="IPR049517">
    <property type="entry name" value="ACX-like_C"/>
</dbReference>
<dbReference type="AlphaFoldDB" id="M5BME2"/>
<protein>
    <submittedName>
        <fullName evidence="3">5-oxoprolinase (ATP-hydrolysing)</fullName>
        <ecNumber evidence="3">3.5.2.9</ecNumber>
    </submittedName>
</protein>
<dbReference type="Pfam" id="PF01968">
    <property type="entry name" value="Hydantoinase_A"/>
    <property type="match status" value="1"/>
</dbReference>
<dbReference type="GO" id="GO:0006749">
    <property type="term" value="P:glutathione metabolic process"/>
    <property type="evidence" value="ECO:0007669"/>
    <property type="project" value="TreeGrafter"/>
</dbReference>
<dbReference type="HOGENOM" id="CLU_002157_1_3_1"/>
<gene>
    <name evidence="3" type="ORF">BN14_02701</name>
</gene>
<dbReference type="GO" id="GO:0017168">
    <property type="term" value="F:5-oxoprolinase (ATP-hydrolyzing) activity"/>
    <property type="evidence" value="ECO:0007669"/>
    <property type="project" value="UniProtKB-EC"/>
</dbReference>
<dbReference type="GO" id="GO:0005829">
    <property type="term" value="C:cytosol"/>
    <property type="evidence" value="ECO:0007669"/>
    <property type="project" value="TreeGrafter"/>
</dbReference>
<evidence type="ECO:0000259" key="2">
    <source>
        <dbReference type="Pfam" id="PF19278"/>
    </source>
</evidence>
<keyword evidence="3" id="KW-0378">Hydrolase</keyword>